<sequence length="455" mass="52751">MDGLEFEYHPKYGLAIFATRDFQKGEILLSEKPLIVSQTLTSKRDKAFIYTYDIDLDVFSTFKAFFDSSTEIQNIILNNFYLPSTPELMDIAWSQVFSTRLDRIIDVCQKHVRAWSNVDRDTFKKVLLVFTFNSHAFGSDNSPAIFAIGSKMNHSCEANTFYQSIDNQVGIHTVAKEIRKGDQITTNYLGKDTIFSTNTRQKILQKTKLFQCDCLRCTEKLDISRGLPCPNCSIDGYIYWHPTSMISDKNDSDGIKSQSYWLCDTCNTRIDDESPYLNELLVKEKEIEQETIALNERLNGINFVNKSQLLDLHDACLGQLGTRHWTYILILKMLILLDATQLSNEKYHNKSSLIKNFDNVLNWYEKGEFDTPRYLGSFTLRVANVLFCVKDYYNSLRFLERVFKNFSYDKTFPHEHKEAINLMERCHMALDESVSGQIGQENKSHMKPNCQFLKN</sequence>
<evidence type="ECO:0000313" key="3">
    <source>
        <dbReference type="Proteomes" id="UP000789759"/>
    </source>
</evidence>
<dbReference type="OrthoDB" id="1028014at2759"/>
<comment type="caution">
    <text evidence="2">The sequence shown here is derived from an EMBL/GenBank/DDBJ whole genome shotgun (WGS) entry which is preliminary data.</text>
</comment>
<dbReference type="Proteomes" id="UP000789759">
    <property type="component" value="Unassembled WGS sequence"/>
</dbReference>
<dbReference type="CDD" id="cd20071">
    <property type="entry name" value="SET_SMYD"/>
    <property type="match status" value="1"/>
</dbReference>
<dbReference type="SUPFAM" id="SSF82199">
    <property type="entry name" value="SET domain"/>
    <property type="match status" value="1"/>
</dbReference>
<dbReference type="Gene3D" id="1.25.40.10">
    <property type="entry name" value="Tetratricopeptide repeat domain"/>
    <property type="match status" value="1"/>
</dbReference>
<evidence type="ECO:0000313" key="2">
    <source>
        <dbReference type="EMBL" id="CAG8580530.1"/>
    </source>
</evidence>
<gene>
    <name evidence="2" type="ORF">CPELLU_LOCUS6067</name>
</gene>
<name>A0A9N9BXF9_9GLOM</name>
<dbReference type="InterPro" id="IPR001214">
    <property type="entry name" value="SET_dom"/>
</dbReference>
<keyword evidence="3" id="KW-1185">Reference proteome</keyword>
<dbReference type="InterPro" id="IPR011990">
    <property type="entry name" value="TPR-like_helical_dom_sf"/>
</dbReference>
<dbReference type="InterPro" id="IPR053010">
    <property type="entry name" value="SET_SmydA-8"/>
</dbReference>
<dbReference type="Pfam" id="PF00856">
    <property type="entry name" value="SET"/>
    <property type="match status" value="1"/>
</dbReference>
<evidence type="ECO:0000259" key="1">
    <source>
        <dbReference type="PROSITE" id="PS50280"/>
    </source>
</evidence>
<dbReference type="Gene3D" id="2.170.270.10">
    <property type="entry name" value="SET domain"/>
    <property type="match status" value="1"/>
</dbReference>
<organism evidence="2 3">
    <name type="scientific">Cetraspora pellucida</name>
    <dbReference type="NCBI Taxonomy" id="1433469"/>
    <lineage>
        <taxon>Eukaryota</taxon>
        <taxon>Fungi</taxon>
        <taxon>Fungi incertae sedis</taxon>
        <taxon>Mucoromycota</taxon>
        <taxon>Glomeromycotina</taxon>
        <taxon>Glomeromycetes</taxon>
        <taxon>Diversisporales</taxon>
        <taxon>Gigasporaceae</taxon>
        <taxon>Cetraspora</taxon>
    </lineage>
</organism>
<dbReference type="EMBL" id="CAJVQA010003672">
    <property type="protein sequence ID" value="CAG8580530.1"/>
    <property type="molecule type" value="Genomic_DNA"/>
</dbReference>
<protein>
    <submittedName>
        <fullName evidence="2">13278_t:CDS:1</fullName>
    </submittedName>
</protein>
<dbReference type="AlphaFoldDB" id="A0A9N9BXF9"/>
<dbReference type="PROSITE" id="PS50280">
    <property type="entry name" value="SET"/>
    <property type="match status" value="1"/>
</dbReference>
<reference evidence="2" key="1">
    <citation type="submission" date="2021-06" db="EMBL/GenBank/DDBJ databases">
        <authorList>
            <person name="Kallberg Y."/>
            <person name="Tangrot J."/>
            <person name="Rosling A."/>
        </authorList>
    </citation>
    <scope>NUCLEOTIDE SEQUENCE</scope>
    <source>
        <strain evidence="2">FL966</strain>
    </source>
</reference>
<dbReference type="InterPro" id="IPR046341">
    <property type="entry name" value="SET_dom_sf"/>
</dbReference>
<dbReference type="PANTHER" id="PTHR46455:SF5">
    <property type="entry name" value="SET AND MYND DOMAIN CONTAINING, ARTHROPOD-SPECIFIC, MEMBER 4, ISOFORM A"/>
    <property type="match status" value="1"/>
</dbReference>
<proteinExistence type="predicted"/>
<accession>A0A9N9BXF9</accession>
<dbReference type="PANTHER" id="PTHR46455">
    <property type="entry name" value="SET AND MYND DOMAIN CONTAINING, ARTHROPOD-SPECIFIC, MEMBER 4, ISOFORM A"/>
    <property type="match status" value="1"/>
</dbReference>
<feature type="domain" description="SET" evidence="1">
    <location>
        <begin position="2"/>
        <end position="189"/>
    </location>
</feature>